<dbReference type="InterPro" id="IPR032675">
    <property type="entry name" value="LRR_dom_sf"/>
</dbReference>
<protein>
    <submittedName>
        <fullName evidence="3">Leucine-rich_repeat domain-containing protein</fullName>
    </submittedName>
</protein>
<dbReference type="Gene3D" id="3.80.10.10">
    <property type="entry name" value="Ribonuclease Inhibitor"/>
    <property type="match status" value="2"/>
</dbReference>
<dbReference type="SUPFAM" id="SSF52058">
    <property type="entry name" value="L domain-like"/>
    <property type="match status" value="1"/>
</dbReference>
<dbReference type="InterPro" id="IPR025875">
    <property type="entry name" value="Leu-rich_rpt_4"/>
</dbReference>
<evidence type="ECO:0000313" key="4">
    <source>
        <dbReference type="Proteomes" id="UP001642409"/>
    </source>
</evidence>
<dbReference type="Proteomes" id="UP001642409">
    <property type="component" value="Unassembled WGS sequence"/>
</dbReference>
<organism evidence="3 4">
    <name type="scientific">Hexamita inflata</name>
    <dbReference type="NCBI Taxonomy" id="28002"/>
    <lineage>
        <taxon>Eukaryota</taxon>
        <taxon>Metamonada</taxon>
        <taxon>Diplomonadida</taxon>
        <taxon>Hexamitidae</taxon>
        <taxon>Hexamitinae</taxon>
        <taxon>Hexamita</taxon>
    </lineage>
</organism>
<keyword evidence="2" id="KW-0677">Repeat</keyword>
<evidence type="ECO:0000256" key="2">
    <source>
        <dbReference type="ARBA" id="ARBA00022737"/>
    </source>
</evidence>
<dbReference type="Pfam" id="PF12799">
    <property type="entry name" value="LRR_4"/>
    <property type="match status" value="1"/>
</dbReference>
<comment type="caution">
    <text evidence="3">The sequence shown here is derived from an EMBL/GenBank/DDBJ whole genome shotgun (WGS) entry which is preliminary data.</text>
</comment>
<reference evidence="3 4" key="1">
    <citation type="submission" date="2024-07" db="EMBL/GenBank/DDBJ databases">
        <authorList>
            <person name="Akdeniz Z."/>
        </authorList>
    </citation>
    <scope>NUCLEOTIDE SEQUENCE [LARGE SCALE GENOMIC DNA]</scope>
</reference>
<dbReference type="PROSITE" id="PS51450">
    <property type="entry name" value="LRR"/>
    <property type="match status" value="6"/>
</dbReference>
<dbReference type="PANTHER" id="PTHR46652">
    <property type="entry name" value="LEUCINE-RICH REPEAT AND IQ DOMAIN-CONTAINING PROTEIN 1-RELATED"/>
    <property type="match status" value="1"/>
</dbReference>
<evidence type="ECO:0000313" key="3">
    <source>
        <dbReference type="EMBL" id="CAL5971346.1"/>
    </source>
</evidence>
<dbReference type="EMBL" id="CAXDID020000002">
    <property type="protein sequence ID" value="CAL5971346.1"/>
    <property type="molecule type" value="Genomic_DNA"/>
</dbReference>
<dbReference type="Pfam" id="PF13855">
    <property type="entry name" value="LRR_8"/>
    <property type="match status" value="1"/>
</dbReference>
<keyword evidence="1" id="KW-0433">Leucine-rich repeat</keyword>
<name>A0ABP1GJF2_9EUKA</name>
<keyword evidence="4" id="KW-1185">Reference proteome</keyword>
<gene>
    <name evidence="3" type="ORF">HINF_LOCUS1286</name>
</gene>
<dbReference type="InterPro" id="IPR050836">
    <property type="entry name" value="SDS22/Internalin_LRR"/>
</dbReference>
<proteinExistence type="predicted"/>
<dbReference type="InterPro" id="IPR001611">
    <property type="entry name" value="Leu-rich_rpt"/>
</dbReference>
<dbReference type="PANTHER" id="PTHR46652:SF3">
    <property type="entry name" value="LEUCINE-RICH REPEAT-CONTAINING PROTEIN 9"/>
    <property type="match status" value="1"/>
</dbReference>
<dbReference type="SMART" id="SM00365">
    <property type="entry name" value="LRR_SD22"/>
    <property type="match status" value="5"/>
</dbReference>
<evidence type="ECO:0000256" key="1">
    <source>
        <dbReference type="ARBA" id="ARBA00022614"/>
    </source>
</evidence>
<accession>A0ABP1GJF2</accession>
<sequence length="329" mass="37904">MQPYQSTNFLDISYNKIRNINVLSKLSKLKILALEQNIISNISPLENLKNLQKLYLGLNKIQDISCLKEMVQLVKLSMSDNAIEDISAIQHLTQLKVIDISSNRSSNDITNNGDIKHLLKLQEIYLNDVQISDLSLIFTPQFENILVLHLGINNISNLSPLAQLKTLKTLWLQNNKINDISPLKHLSQLIDLNLELNQVVDLTPLKDILSLNILQLDYNKVCDVSCLHKHFEKLVLDENFIVKEQQKPEYGLQFEPTKENILLSNRMKQHFLQNEILNKMRKRSQQTLIKFKNLTQIVQVLTSMAFQNHLQFAQTAANTLASNIYGFYE</sequence>